<gene>
    <name evidence="1" type="ORF">SAMN05444401_3312</name>
</gene>
<dbReference type="RefSeq" id="WP_073009215.1">
    <property type="nucleotide sequence ID" value="NZ_FQZO01000006.1"/>
</dbReference>
<evidence type="ECO:0000313" key="1">
    <source>
        <dbReference type="EMBL" id="SHJ56724.1"/>
    </source>
</evidence>
<organism evidence="1 2">
    <name type="scientific">Clostridium amylolyticum</name>
    <dbReference type="NCBI Taxonomy" id="1121298"/>
    <lineage>
        <taxon>Bacteria</taxon>
        <taxon>Bacillati</taxon>
        <taxon>Bacillota</taxon>
        <taxon>Clostridia</taxon>
        <taxon>Eubacteriales</taxon>
        <taxon>Clostridiaceae</taxon>
        <taxon>Clostridium</taxon>
    </lineage>
</organism>
<name>A0A1M6KCU1_9CLOT</name>
<sequence length="131" mass="15158">MEREGYVSLWIGNIKTDDELLEYVELVYTDAGDWLPSQFLKDFNIDIDDFDDDCIERVCLEQNVTSITELISGCSYEDIVIPRYEKITDGVSIVKCNSGILLYNFQYDGNVKSINNKDYEFKFISSVEYGK</sequence>
<dbReference type="Pfam" id="PF14112">
    <property type="entry name" value="DUF4284"/>
    <property type="match status" value="1"/>
</dbReference>
<dbReference type="Proteomes" id="UP000184080">
    <property type="component" value="Unassembled WGS sequence"/>
</dbReference>
<accession>A0A1M6KCU1</accession>
<dbReference type="AlphaFoldDB" id="A0A1M6KCU1"/>
<keyword evidence="2" id="KW-1185">Reference proteome</keyword>
<evidence type="ECO:0000313" key="2">
    <source>
        <dbReference type="Proteomes" id="UP000184080"/>
    </source>
</evidence>
<proteinExistence type="predicted"/>
<dbReference type="EMBL" id="FQZO01000006">
    <property type="protein sequence ID" value="SHJ56724.1"/>
    <property type="molecule type" value="Genomic_DNA"/>
</dbReference>
<dbReference type="InterPro" id="IPR025560">
    <property type="entry name" value="Imm22"/>
</dbReference>
<protein>
    <submittedName>
        <fullName evidence="1">Immunity protein 22</fullName>
    </submittedName>
</protein>
<reference evidence="1 2" key="1">
    <citation type="submission" date="2016-11" db="EMBL/GenBank/DDBJ databases">
        <authorList>
            <person name="Jaros S."/>
            <person name="Januszkiewicz K."/>
            <person name="Wedrychowicz H."/>
        </authorList>
    </citation>
    <scope>NUCLEOTIDE SEQUENCE [LARGE SCALE GENOMIC DNA]</scope>
    <source>
        <strain evidence="1 2">DSM 21864</strain>
    </source>
</reference>